<keyword evidence="6" id="KW-0812">Transmembrane</keyword>
<dbReference type="InterPro" id="IPR002893">
    <property type="entry name" value="Znf_MYND"/>
</dbReference>
<keyword evidence="20" id="KW-1185">Reference proteome</keyword>
<dbReference type="EMBL" id="CP126217">
    <property type="protein sequence ID" value="WIA18989.1"/>
    <property type="molecule type" value="Genomic_DNA"/>
</dbReference>
<keyword evidence="11" id="KW-0809">Transit peptide</keyword>
<dbReference type="Pfam" id="PF01753">
    <property type="entry name" value="zf-MYND"/>
    <property type="match status" value="1"/>
</dbReference>
<accession>A0ABY8UC97</accession>
<dbReference type="PROSITE" id="PS50865">
    <property type="entry name" value="ZF_MYND_2"/>
    <property type="match status" value="1"/>
</dbReference>
<keyword evidence="12" id="KW-1133">Transmembrane helix</keyword>
<evidence type="ECO:0000256" key="6">
    <source>
        <dbReference type="ARBA" id="ARBA00022692"/>
    </source>
</evidence>
<evidence type="ECO:0000313" key="20">
    <source>
        <dbReference type="Proteomes" id="UP001244341"/>
    </source>
</evidence>
<evidence type="ECO:0000256" key="11">
    <source>
        <dbReference type="ARBA" id="ARBA00022946"/>
    </source>
</evidence>
<evidence type="ECO:0000256" key="9">
    <source>
        <dbReference type="ARBA" id="ARBA00022777"/>
    </source>
</evidence>
<evidence type="ECO:0000256" key="5">
    <source>
        <dbReference type="ARBA" id="ARBA00022679"/>
    </source>
</evidence>
<keyword evidence="9" id="KW-0418">Kinase</keyword>
<keyword evidence="8 17" id="KW-0863">Zinc-finger</keyword>
<evidence type="ECO:0000256" key="13">
    <source>
        <dbReference type="ARBA" id="ARBA00023136"/>
    </source>
</evidence>
<evidence type="ECO:0000256" key="16">
    <source>
        <dbReference type="ARBA" id="ARBA00048889"/>
    </source>
</evidence>
<evidence type="ECO:0000256" key="4">
    <source>
        <dbReference type="ARBA" id="ARBA00022640"/>
    </source>
</evidence>
<evidence type="ECO:0000313" key="19">
    <source>
        <dbReference type="EMBL" id="WIA18989.1"/>
    </source>
</evidence>
<comment type="pathway">
    <text evidence="14">Cofactor biosynthesis; tocopherol biosynthesis.</text>
</comment>
<evidence type="ECO:0000256" key="7">
    <source>
        <dbReference type="ARBA" id="ARBA00022723"/>
    </source>
</evidence>
<evidence type="ECO:0000259" key="18">
    <source>
        <dbReference type="PROSITE" id="PS50865"/>
    </source>
</evidence>
<keyword evidence="7" id="KW-0479">Metal-binding</keyword>
<comment type="subcellular location">
    <subcellularLocation>
        <location evidence="1">Plastid</location>
        <location evidence="1">Chloroplast membrane</location>
        <topology evidence="1">Multi-pass membrane protein</topology>
    </subcellularLocation>
</comment>
<sequence>MDLSSNGGGGSSRASMQQQLAAAAEAAAAAAHDPPLLTATVHLRRAAVLLELCLLQPNSCTYFIVIGCIQQSMTCMFRCLRAESSSDAAAWDRVYAAIGNGILPAVLQQLLPVLPLLMQQAEQASGATGGGSVAQGLAMLLSTVLAGTHIPDAQLIDALQQPSSAAALESCVRCWAHELLAQFLFGEAFGRESLKELLSLRSAVPAELAQQLVGFAAALSGRFPVKLCCNAPGCTSLDEFSELEAVGGKACMCSGCKTARYCCRACQESHWKVHKAACRALAAARQ</sequence>
<evidence type="ECO:0000256" key="10">
    <source>
        <dbReference type="ARBA" id="ARBA00022833"/>
    </source>
</evidence>
<comment type="similarity">
    <text evidence="2">Belongs to the polyprenol kinase family.</text>
</comment>
<evidence type="ECO:0000256" key="12">
    <source>
        <dbReference type="ARBA" id="ARBA00022989"/>
    </source>
</evidence>
<dbReference type="PANTHER" id="PTHR32523:SF8">
    <property type="entry name" value="DOLICHOL KINASE"/>
    <property type="match status" value="1"/>
</dbReference>
<dbReference type="SUPFAM" id="SSF144232">
    <property type="entry name" value="HIT/MYND zinc finger-like"/>
    <property type="match status" value="1"/>
</dbReference>
<organism evidence="19 20">
    <name type="scientific">Tetradesmus obliquus</name>
    <name type="common">Green alga</name>
    <name type="synonym">Acutodesmus obliquus</name>
    <dbReference type="NCBI Taxonomy" id="3088"/>
    <lineage>
        <taxon>Eukaryota</taxon>
        <taxon>Viridiplantae</taxon>
        <taxon>Chlorophyta</taxon>
        <taxon>core chlorophytes</taxon>
        <taxon>Chlorophyceae</taxon>
        <taxon>CS clade</taxon>
        <taxon>Sphaeropleales</taxon>
        <taxon>Scenedesmaceae</taxon>
        <taxon>Tetradesmus</taxon>
    </lineage>
</organism>
<evidence type="ECO:0000256" key="15">
    <source>
        <dbReference type="ARBA" id="ARBA00039024"/>
    </source>
</evidence>
<gene>
    <name evidence="19" type="ORF">OEZ85_003656</name>
</gene>
<dbReference type="Proteomes" id="UP001244341">
    <property type="component" value="Chromosome 10b"/>
</dbReference>
<dbReference type="InterPro" id="IPR039606">
    <property type="entry name" value="Phytol/farnesol_kinase"/>
</dbReference>
<dbReference type="PANTHER" id="PTHR32523">
    <property type="entry name" value="PHYTOL KINASE 1, CHLOROPLASTIC"/>
    <property type="match status" value="1"/>
</dbReference>
<evidence type="ECO:0000256" key="2">
    <source>
        <dbReference type="ARBA" id="ARBA00010794"/>
    </source>
</evidence>
<name>A0ABY8UC97_TETOB</name>
<protein>
    <recommendedName>
        <fullName evidence="15">phytol kinase</fullName>
        <ecNumber evidence="15">2.7.1.182</ecNumber>
    </recommendedName>
</protein>
<evidence type="ECO:0000256" key="17">
    <source>
        <dbReference type="PROSITE-ProRule" id="PRU00134"/>
    </source>
</evidence>
<dbReference type="Gene3D" id="6.10.140.2220">
    <property type="match status" value="1"/>
</dbReference>
<reference evidence="19 20" key="1">
    <citation type="submission" date="2023-05" db="EMBL/GenBank/DDBJ databases">
        <title>A 100% complete, gapless, phased diploid assembly of the Scenedesmus obliquus UTEX 3031 genome.</title>
        <authorList>
            <person name="Biondi T.C."/>
            <person name="Hanschen E.R."/>
            <person name="Kwon T."/>
            <person name="Eng W."/>
            <person name="Kruse C.P.S."/>
            <person name="Koehler S.I."/>
            <person name="Kunde Y."/>
            <person name="Gleasner C.D."/>
            <person name="You Mak K.T."/>
            <person name="Polle J."/>
            <person name="Hovde B.T."/>
            <person name="Starkenburg S.R."/>
        </authorList>
    </citation>
    <scope>NUCLEOTIDE SEQUENCE [LARGE SCALE GENOMIC DNA]</scope>
    <source>
        <strain evidence="19 20">DOE0152z</strain>
    </source>
</reference>
<comment type="catalytic activity">
    <reaction evidence="16">
        <text>phytol + CTP = phytyl phosphate + CDP + H(+)</text>
        <dbReference type="Rhea" id="RHEA:38055"/>
        <dbReference type="ChEBI" id="CHEBI:15378"/>
        <dbReference type="ChEBI" id="CHEBI:17327"/>
        <dbReference type="ChEBI" id="CHEBI:37563"/>
        <dbReference type="ChEBI" id="CHEBI:58069"/>
        <dbReference type="ChEBI" id="CHEBI:75483"/>
        <dbReference type="EC" id="2.7.1.182"/>
    </reaction>
</comment>
<evidence type="ECO:0000256" key="3">
    <source>
        <dbReference type="ARBA" id="ARBA00022528"/>
    </source>
</evidence>
<evidence type="ECO:0000256" key="8">
    <source>
        <dbReference type="ARBA" id="ARBA00022771"/>
    </source>
</evidence>
<keyword evidence="13" id="KW-0472">Membrane</keyword>
<keyword evidence="3" id="KW-0150">Chloroplast</keyword>
<evidence type="ECO:0000256" key="14">
    <source>
        <dbReference type="ARBA" id="ARBA00024015"/>
    </source>
</evidence>
<keyword evidence="4" id="KW-0934">Plastid</keyword>
<keyword evidence="10" id="KW-0862">Zinc</keyword>
<keyword evidence="5" id="KW-0808">Transferase</keyword>
<feature type="domain" description="MYND-type" evidence="18">
    <location>
        <begin position="234"/>
        <end position="278"/>
    </location>
</feature>
<evidence type="ECO:0000256" key="1">
    <source>
        <dbReference type="ARBA" id="ARBA00004508"/>
    </source>
</evidence>
<dbReference type="EC" id="2.7.1.182" evidence="15"/>
<proteinExistence type="inferred from homology"/>